<keyword evidence="5 17" id="KW-0436">Ligase</keyword>
<comment type="subcellular location">
    <subcellularLocation>
        <location evidence="2">Membrane</location>
        <topology evidence="2">Peripheral membrane protein</topology>
    </subcellularLocation>
</comment>
<sequence>MSQDRPWYAAYPEGMAREIDVTEYVSLPDMVARSIRKFGDSEAFVNMGVSITFNDVDRLSRDFAAYLTTGLGLKRGDRFAIQMPNLLQYPIAVFGALRAGLVVVNTNPLYTPRELKHQLQDSGTKAILVVENFASVLQEVVADTDVEHVIVTGVGDLLGSIKGPVVNFAVKYVKKMVPKYSLPEAIPFKTTLKKGKSMSLEEPSLCRDDIALLQYTGGTTGVAKGAVLTQGNVIANMQQTLAYMSAGNLVENKEVMVTALPIYHIFSFTVNLMAMFSYGQKNVLITNPRDLDAFLKDMSKYAPTVLTGVNTLFNHMMSHPGFEKVNFSGLKVTVGGGMAVQEHVAIRWKEMTGCYLSEGYGLTEASPVVSCQPLNGNGKVGTIGLPFPSTDVKIVSDEGETLSTGEVGELLVKGPQVMREYWKRPDETKDVFSEDGWLKTGDMAKIDSEGYVTIVDRKKEMINVSGFNVYPNEVEDVVSSHPGVFEVGAIGVPNERSTEVVKIYVVKKDPSLTKEELRKYCKKQLTAYKVPKEVEFVDELPKSNVGKILRRKLKEMDAKSR</sequence>
<dbReference type="InterPro" id="IPR045851">
    <property type="entry name" value="AMP-bd_C_sf"/>
</dbReference>
<dbReference type="InterPro" id="IPR042099">
    <property type="entry name" value="ANL_N_sf"/>
</dbReference>
<name>A0AAU9CQH0_9BACT</name>
<dbReference type="SUPFAM" id="SSF56801">
    <property type="entry name" value="Acetyl-CoA synthetase-like"/>
    <property type="match status" value="1"/>
</dbReference>
<dbReference type="AlphaFoldDB" id="A0AAU9CQH0"/>
<dbReference type="Pfam" id="PF13193">
    <property type="entry name" value="AMP-binding_C"/>
    <property type="match status" value="1"/>
</dbReference>
<evidence type="ECO:0000256" key="8">
    <source>
        <dbReference type="ARBA" id="ARBA00022840"/>
    </source>
</evidence>
<feature type="domain" description="AMP-binding enzyme C-terminal" evidence="16">
    <location>
        <begin position="473"/>
        <end position="547"/>
    </location>
</feature>
<evidence type="ECO:0000256" key="13">
    <source>
        <dbReference type="ARBA" id="ARBA00039545"/>
    </source>
</evidence>
<keyword evidence="10" id="KW-0443">Lipid metabolism</keyword>
<evidence type="ECO:0000256" key="4">
    <source>
        <dbReference type="ARBA" id="ARBA00006432"/>
    </source>
</evidence>
<dbReference type="GO" id="GO:0016020">
    <property type="term" value="C:membrane"/>
    <property type="evidence" value="ECO:0007669"/>
    <property type="project" value="UniProtKB-SubCell"/>
</dbReference>
<feature type="domain" description="AMP-dependent synthetase/ligase" evidence="15">
    <location>
        <begin position="33"/>
        <end position="422"/>
    </location>
</feature>
<dbReference type="Pfam" id="PF00501">
    <property type="entry name" value="AMP-binding"/>
    <property type="match status" value="1"/>
</dbReference>
<evidence type="ECO:0000313" key="17">
    <source>
        <dbReference type="EMBL" id="BDD10212.1"/>
    </source>
</evidence>
<keyword evidence="9" id="KW-0460">Magnesium</keyword>
<evidence type="ECO:0000256" key="11">
    <source>
        <dbReference type="ARBA" id="ARBA00023136"/>
    </source>
</evidence>
<dbReference type="FunFam" id="3.30.300.30:FF:000006">
    <property type="entry name" value="Long-chain-fatty-acid--CoA ligase FadD"/>
    <property type="match status" value="1"/>
</dbReference>
<comment type="cofactor">
    <cofactor evidence="1">
        <name>Mg(2+)</name>
        <dbReference type="ChEBI" id="CHEBI:18420"/>
    </cofactor>
</comment>
<dbReference type="InterPro" id="IPR000873">
    <property type="entry name" value="AMP-dep_synth/lig_dom"/>
</dbReference>
<dbReference type="PANTHER" id="PTHR43767">
    <property type="entry name" value="LONG-CHAIN-FATTY-ACID--COA LIGASE"/>
    <property type="match status" value="1"/>
</dbReference>
<protein>
    <recommendedName>
        <fullName evidence="13">Long-chain-fatty-acid--CoA ligase</fullName>
        <ecNumber evidence="12">6.2.1.3</ecNumber>
    </recommendedName>
    <alternativeName>
        <fullName evidence="14">Long-chain acyl-CoA synthetase</fullName>
    </alternativeName>
</protein>
<evidence type="ECO:0000256" key="14">
    <source>
        <dbReference type="ARBA" id="ARBA00042773"/>
    </source>
</evidence>
<dbReference type="RefSeq" id="WP_338391782.1">
    <property type="nucleotide sequence ID" value="NZ_AP025314.1"/>
</dbReference>
<evidence type="ECO:0000259" key="16">
    <source>
        <dbReference type="Pfam" id="PF13193"/>
    </source>
</evidence>
<dbReference type="Gene3D" id="3.40.50.12780">
    <property type="entry name" value="N-terminal domain of ligase-like"/>
    <property type="match status" value="1"/>
</dbReference>
<evidence type="ECO:0000256" key="9">
    <source>
        <dbReference type="ARBA" id="ARBA00022842"/>
    </source>
</evidence>
<evidence type="ECO:0000256" key="2">
    <source>
        <dbReference type="ARBA" id="ARBA00004170"/>
    </source>
</evidence>
<keyword evidence="11" id="KW-0472">Membrane</keyword>
<dbReference type="Proteomes" id="UP001348817">
    <property type="component" value="Chromosome"/>
</dbReference>
<evidence type="ECO:0000256" key="10">
    <source>
        <dbReference type="ARBA" id="ARBA00023098"/>
    </source>
</evidence>
<evidence type="ECO:0000313" key="18">
    <source>
        <dbReference type="Proteomes" id="UP001348817"/>
    </source>
</evidence>
<dbReference type="InterPro" id="IPR050237">
    <property type="entry name" value="ATP-dep_AMP-bd_enzyme"/>
</dbReference>
<dbReference type="EMBL" id="AP025314">
    <property type="protein sequence ID" value="BDD10212.1"/>
    <property type="molecule type" value="Genomic_DNA"/>
</dbReference>
<proteinExistence type="inferred from homology"/>
<evidence type="ECO:0000256" key="1">
    <source>
        <dbReference type="ARBA" id="ARBA00001946"/>
    </source>
</evidence>
<dbReference type="FunFam" id="3.40.50.12780:FF:000003">
    <property type="entry name" value="Long-chain-fatty-acid--CoA ligase FadD"/>
    <property type="match status" value="1"/>
</dbReference>
<dbReference type="PANTHER" id="PTHR43767:SF8">
    <property type="entry name" value="LONG-CHAIN-FATTY-ACID--COA LIGASE"/>
    <property type="match status" value="1"/>
</dbReference>
<evidence type="ECO:0000256" key="3">
    <source>
        <dbReference type="ARBA" id="ARBA00005005"/>
    </source>
</evidence>
<reference evidence="17 18" key="1">
    <citation type="submission" date="2021-12" db="EMBL/GenBank/DDBJ databases">
        <title>Genome sequencing of bacteria with rrn-lacking chromosome and rrn-plasmid.</title>
        <authorList>
            <person name="Anda M."/>
            <person name="Iwasaki W."/>
        </authorList>
    </citation>
    <scope>NUCLEOTIDE SEQUENCE [LARGE SCALE GENOMIC DNA]</scope>
    <source>
        <strain evidence="17 18">DSM 100852</strain>
    </source>
</reference>
<keyword evidence="18" id="KW-1185">Reference proteome</keyword>
<comment type="pathway">
    <text evidence="3">Lipid metabolism; fatty acid beta-oxidation.</text>
</comment>
<evidence type="ECO:0000256" key="7">
    <source>
        <dbReference type="ARBA" id="ARBA00022832"/>
    </source>
</evidence>
<dbReference type="PROSITE" id="PS00455">
    <property type="entry name" value="AMP_BINDING"/>
    <property type="match status" value="1"/>
</dbReference>
<dbReference type="InterPro" id="IPR025110">
    <property type="entry name" value="AMP-bd_C"/>
</dbReference>
<dbReference type="Gene3D" id="3.30.300.30">
    <property type="match status" value="1"/>
</dbReference>
<comment type="similarity">
    <text evidence="4">Belongs to the ATP-dependent AMP-binding enzyme family.</text>
</comment>
<dbReference type="InterPro" id="IPR020845">
    <property type="entry name" value="AMP-binding_CS"/>
</dbReference>
<accession>A0AAU9CQH0</accession>
<dbReference type="CDD" id="cd05936">
    <property type="entry name" value="FC-FACS_FadD_like"/>
    <property type="match status" value="1"/>
</dbReference>
<dbReference type="EC" id="6.2.1.3" evidence="12"/>
<dbReference type="GO" id="GO:0005524">
    <property type="term" value="F:ATP binding"/>
    <property type="evidence" value="ECO:0007669"/>
    <property type="project" value="UniProtKB-KW"/>
</dbReference>
<evidence type="ECO:0000256" key="12">
    <source>
        <dbReference type="ARBA" id="ARBA00026121"/>
    </source>
</evidence>
<keyword evidence="8" id="KW-0067">ATP-binding</keyword>
<evidence type="ECO:0000259" key="15">
    <source>
        <dbReference type="Pfam" id="PF00501"/>
    </source>
</evidence>
<evidence type="ECO:0000256" key="6">
    <source>
        <dbReference type="ARBA" id="ARBA00022741"/>
    </source>
</evidence>
<organism evidence="17 18">
    <name type="scientific">Fulvitalea axinellae</name>
    <dbReference type="NCBI Taxonomy" id="1182444"/>
    <lineage>
        <taxon>Bacteria</taxon>
        <taxon>Pseudomonadati</taxon>
        <taxon>Bacteroidota</taxon>
        <taxon>Cytophagia</taxon>
        <taxon>Cytophagales</taxon>
        <taxon>Persicobacteraceae</taxon>
        <taxon>Fulvitalea</taxon>
    </lineage>
</organism>
<keyword evidence="6" id="KW-0547">Nucleotide-binding</keyword>
<evidence type="ECO:0000256" key="5">
    <source>
        <dbReference type="ARBA" id="ARBA00022598"/>
    </source>
</evidence>
<dbReference type="KEGG" id="fax:FUAX_26440"/>
<dbReference type="GO" id="GO:0004467">
    <property type="term" value="F:long-chain fatty acid-CoA ligase activity"/>
    <property type="evidence" value="ECO:0007669"/>
    <property type="project" value="UniProtKB-EC"/>
</dbReference>
<gene>
    <name evidence="17" type="primary">fadD_1</name>
    <name evidence="17" type="ORF">FUAX_26440</name>
</gene>
<keyword evidence="7" id="KW-0276">Fatty acid metabolism</keyword>